<dbReference type="AlphaFoldDB" id="A0A9D1YTH4"/>
<dbReference type="InterPro" id="IPR036165">
    <property type="entry name" value="YefM-like_sf"/>
</dbReference>
<dbReference type="NCBIfam" id="TIGR01552">
    <property type="entry name" value="phd_fam"/>
    <property type="match status" value="1"/>
</dbReference>
<sequence>MLRAAESGEPQFITMHGTPVAVLVDIDD</sequence>
<organism evidence="2 3">
    <name type="scientific">Candidatus Agrococcus pullicola</name>
    <dbReference type="NCBI Taxonomy" id="2838429"/>
    <lineage>
        <taxon>Bacteria</taxon>
        <taxon>Bacillati</taxon>
        <taxon>Actinomycetota</taxon>
        <taxon>Actinomycetes</taxon>
        <taxon>Micrococcales</taxon>
        <taxon>Microbacteriaceae</taxon>
        <taxon>Agrococcus</taxon>
    </lineage>
</organism>
<dbReference type="Gene3D" id="3.40.1620.10">
    <property type="entry name" value="YefM-like domain"/>
    <property type="match status" value="1"/>
</dbReference>
<protein>
    <submittedName>
        <fullName evidence="2">Type II toxin-antitoxin system prevent-host-death family antitoxin</fullName>
    </submittedName>
</protein>
<comment type="caution">
    <text evidence="2">The sequence shown here is derived from an EMBL/GenBank/DDBJ whole genome shotgun (WGS) entry which is preliminary data.</text>
</comment>
<reference evidence="2" key="1">
    <citation type="journal article" date="2021" name="PeerJ">
        <title>Extensive microbial diversity within the chicken gut microbiome revealed by metagenomics and culture.</title>
        <authorList>
            <person name="Gilroy R."/>
            <person name="Ravi A."/>
            <person name="Getino M."/>
            <person name="Pursley I."/>
            <person name="Horton D.L."/>
            <person name="Alikhan N.F."/>
            <person name="Baker D."/>
            <person name="Gharbi K."/>
            <person name="Hall N."/>
            <person name="Watson M."/>
            <person name="Adriaenssens E.M."/>
            <person name="Foster-Nyarko E."/>
            <person name="Jarju S."/>
            <person name="Secka A."/>
            <person name="Antonio M."/>
            <person name="Oren A."/>
            <person name="Chaudhuri R.R."/>
            <person name="La Ragione R."/>
            <person name="Hildebrand F."/>
            <person name="Pallen M.J."/>
        </authorList>
    </citation>
    <scope>NUCLEOTIDE SEQUENCE</scope>
    <source>
        <strain evidence="2">ChiGjej1B1-98</strain>
    </source>
</reference>
<proteinExistence type="inferred from homology"/>
<reference evidence="2" key="2">
    <citation type="submission" date="2021-04" db="EMBL/GenBank/DDBJ databases">
        <authorList>
            <person name="Gilroy R."/>
        </authorList>
    </citation>
    <scope>NUCLEOTIDE SEQUENCE</scope>
    <source>
        <strain evidence="2">ChiGjej1B1-98</strain>
    </source>
</reference>
<dbReference type="Proteomes" id="UP000824005">
    <property type="component" value="Unassembled WGS sequence"/>
</dbReference>
<dbReference type="SUPFAM" id="SSF143120">
    <property type="entry name" value="YefM-like"/>
    <property type="match status" value="1"/>
</dbReference>
<comment type="similarity">
    <text evidence="1">Belongs to the phD/YefM antitoxin family.</text>
</comment>
<evidence type="ECO:0000313" key="2">
    <source>
        <dbReference type="EMBL" id="HIY65196.1"/>
    </source>
</evidence>
<gene>
    <name evidence="2" type="ORF">H9830_02835</name>
</gene>
<accession>A0A9D1YTH4</accession>
<name>A0A9D1YTH4_9MICO</name>
<evidence type="ECO:0000313" key="3">
    <source>
        <dbReference type="Proteomes" id="UP000824005"/>
    </source>
</evidence>
<dbReference type="EMBL" id="DXDC01000085">
    <property type="protein sequence ID" value="HIY65196.1"/>
    <property type="molecule type" value="Genomic_DNA"/>
</dbReference>
<evidence type="ECO:0000256" key="1">
    <source>
        <dbReference type="ARBA" id="ARBA00009981"/>
    </source>
</evidence>